<proteinExistence type="predicted"/>
<name>A0A0C9MLY3_9FUNG</name>
<dbReference type="OrthoDB" id="2286411at2759"/>
<dbReference type="AlphaFoldDB" id="A0A0C9MLY3"/>
<sequence length="158" mass="17813">MEMEISTMGRVHHEYTNLKPPEKPIKKIKEDGLKQEDGAAEPEQPKRTRYRSYKSEDKTKFFFLVYEKQMSVRAACKLQLIRLDILLLLCTLPHSTRLSRLSCLSSASPVISLWSGLSGLSQALSCTTVSIGAAVHYCNDGILSPYHGKKINTWCLPL</sequence>
<reference evidence="2" key="1">
    <citation type="submission" date="2014-09" db="EMBL/GenBank/DDBJ databases">
        <title>Draft genome sequence of an oleaginous Mucoromycotina fungus Mucor ambiguus NBRC6742.</title>
        <authorList>
            <person name="Takeda I."/>
            <person name="Yamane N."/>
            <person name="Morita T."/>
            <person name="Tamano K."/>
            <person name="Machida M."/>
            <person name="Baker S."/>
            <person name="Koike H."/>
        </authorList>
    </citation>
    <scope>NUCLEOTIDE SEQUENCE</scope>
    <source>
        <strain evidence="2">NBRC 6742</strain>
    </source>
</reference>
<keyword evidence="3" id="KW-1185">Reference proteome</keyword>
<gene>
    <name evidence="2" type="ORF">MAM1_0030c02343</name>
</gene>
<feature type="region of interest" description="Disordered" evidence="1">
    <location>
        <begin position="1"/>
        <end position="49"/>
    </location>
</feature>
<feature type="compositionally biased region" description="Basic and acidic residues" evidence="1">
    <location>
        <begin position="11"/>
        <end position="37"/>
    </location>
</feature>
<evidence type="ECO:0000313" key="2">
    <source>
        <dbReference type="EMBL" id="GAN02893.1"/>
    </source>
</evidence>
<protein>
    <submittedName>
        <fullName evidence="2">Uncharacterized protein</fullName>
    </submittedName>
</protein>
<dbReference type="Proteomes" id="UP000053815">
    <property type="component" value="Unassembled WGS sequence"/>
</dbReference>
<dbReference type="EMBL" id="DF836319">
    <property type="protein sequence ID" value="GAN02893.1"/>
    <property type="molecule type" value="Genomic_DNA"/>
</dbReference>
<organism evidence="2">
    <name type="scientific">Mucor ambiguus</name>
    <dbReference type="NCBI Taxonomy" id="91626"/>
    <lineage>
        <taxon>Eukaryota</taxon>
        <taxon>Fungi</taxon>
        <taxon>Fungi incertae sedis</taxon>
        <taxon>Mucoromycota</taxon>
        <taxon>Mucoromycotina</taxon>
        <taxon>Mucoromycetes</taxon>
        <taxon>Mucorales</taxon>
        <taxon>Mucorineae</taxon>
        <taxon>Mucoraceae</taxon>
        <taxon>Mucor</taxon>
    </lineage>
</organism>
<accession>A0A0C9MLY3</accession>
<evidence type="ECO:0000313" key="3">
    <source>
        <dbReference type="Proteomes" id="UP000053815"/>
    </source>
</evidence>
<evidence type="ECO:0000256" key="1">
    <source>
        <dbReference type="SAM" id="MobiDB-lite"/>
    </source>
</evidence>